<dbReference type="RefSeq" id="WP_012326484.1">
    <property type="nucleotide sequence ID" value="NC_010506.1"/>
</dbReference>
<dbReference type="KEGG" id="swd:Swoo_3896"/>
<proteinExistence type="predicted"/>
<keyword evidence="2" id="KW-1185">Reference proteome</keyword>
<name>B1KFH9_SHEWM</name>
<evidence type="ECO:0000313" key="2">
    <source>
        <dbReference type="Proteomes" id="UP000002168"/>
    </source>
</evidence>
<sequence length="135" mass="15713">MIAIDKFTIQQHEEKYEERPLKSLLYFDGKDLNLKVSGLVIEKQFELPDYFLLLINWDCPFEEGCEIVVLNKSLKIVASHSFTPFYNSYLLSSINEQSQNHYQLVFNGSDCFELTIDYPKQSLFSKVVKVSKSTL</sequence>
<dbReference type="eggNOG" id="ENOG5033CPQ">
    <property type="taxonomic scope" value="Bacteria"/>
</dbReference>
<organism evidence="1 2">
    <name type="scientific">Shewanella woodyi (strain ATCC 51908 / MS32)</name>
    <dbReference type="NCBI Taxonomy" id="392500"/>
    <lineage>
        <taxon>Bacteria</taxon>
        <taxon>Pseudomonadati</taxon>
        <taxon>Pseudomonadota</taxon>
        <taxon>Gammaproteobacteria</taxon>
        <taxon>Alteromonadales</taxon>
        <taxon>Shewanellaceae</taxon>
        <taxon>Shewanella</taxon>
    </lineage>
</organism>
<dbReference type="AlphaFoldDB" id="B1KFH9"/>
<gene>
    <name evidence="1" type="ordered locus">Swoo_3896</name>
</gene>
<dbReference type="Proteomes" id="UP000002168">
    <property type="component" value="Chromosome"/>
</dbReference>
<accession>B1KFH9</accession>
<protein>
    <submittedName>
        <fullName evidence="1">Uncharacterized protein</fullName>
    </submittedName>
</protein>
<dbReference type="EMBL" id="CP000961">
    <property type="protein sequence ID" value="ACA88154.1"/>
    <property type="molecule type" value="Genomic_DNA"/>
</dbReference>
<dbReference type="STRING" id="392500.Swoo_3896"/>
<dbReference type="HOGENOM" id="CLU_1884376_0_0_6"/>
<evidence type="ECO:0000313" key="1">
    <source>
        <dbReference type="EMBL" id="ACA88154.1"/>
    </source>
</evidence>
<reference evidence="1 2" key="1">
    <citation type="submission" date="2008-02" db="EMBL/GenBank/DDBJ databases">
        <title>Complete sequence of Shewanella woodyi ATCC 51908.</title>
        <authorList>
            <consortium name="US DOE Joint Genome Institute"/>
            <person name="Copeland A."/>
            <person name="Lucas S."/>
            <person name="Lapidus A."/>
            <person name="Glavina del Rio T."/>
            <person name="Dalin E."/>
            <person name="Tice H."/>
            <person name="Bruce D."/>
            <person name="Goodwin L."/>
            <person name="Pitluck S."/>
            <person name="Sims D."/>
            <person name="Brettin T."/>
            <person name="Detter J.C."/>
            <person name="Han C."/>
            <person name="Kuske C.R."/>
            <person name="Schmutz J."/>
            <person name="Larimer F."/>
            <person name="Land M."/>
            <person name="Hauser L."/>
            <person name="Kyrpides N."/>
            <person name="Lykidis A."/>
            <person name="Zhao J.-S."/>
            <person name="Richardson P."/>
        </authorList>
    </citation>
    <scope>NUCLEOTIDE SEQUENCE [LARGE SCALE GENOMIC DNA]</scope>
    <source>
        <strain evidence="2">ATCC 51908 / MS32</strain>
    </source>
</reference>